<dbReference type="Proteomes" id="UP000000702">
    <property type="component" value="Unassembled WGS sequence"/>
</dbReference>
<protein>
    <submittedName>
        <fullName evidence="2">WGS project CAEQ00000000 data, annotated contig 474</fullName>
    </submittedName>
</protein>
<feature type="signal peptide" evidence="1">
    <location>
        <begin position="1"/>
        <end position="27"/>
    </location>
</feature>
<evidence type="ECO:0000313" key="3">
    <source>
        <dbReference type="Proteomes" id="UP000000702"/>
    </source>
</evidence>
<reference evidence="2 3" key="2">
    <citation type="journal article" date="2012" name="Proc. Natl. Acad. Sci. U.S.A.">
        <title>Antigenic diversity is generated by distinct evolutionary mechanisms in African trypanosome species.</title>
        <authorList>
            <person name="Jackson A.P."/>
            <person name="Berry A."/>
            <person name="Aslett M."/>
            <person name="Allison H.C."/>
            <person name="Burton P."/>
            <person name="Vavrova-Anderson J."/>
            <person name="Brown R."/>
            <person name="Browne H."/>
            <person name="Corton N."/>
            <person name="Hauser H."/>
            <person name="Gamble J."/>
            <person name="Gilderthorp R."/>
            <person name="Marcello L."/>
            <person name="McQuillan J."/>
            <person name="Otto T.D."/>
            <person name="Quail M.A."/>
            <person name="Sanders M.J."/>
            <person name="van Tonder A."/>
            <person name="Ginger M.L."/>
            <person name="Field M.C."/>
            <person name="Barry J.D."/>
            <person name="Hertz-Fowler C."/>
            <person name="Berriman M."/>
        </authorList>
    </citation>
    <scope>NUCLEOTIDE SEQUENCE [LARGE SCALE GENOMIC DNA]</scope>
    <source>
        <strain evidence="2 3">IL3000</strain>
    </source>
</reference>
<organism evidence="2 3">
    <name type="scientific">Trypanosoma congolense (strain IL3000)</name>
    <dbReference type="NCBI Taxonomy" id="1068625"/>
    <lineage>
        <taxon>Eukaryota</taxon>
        <taxon>Discoba</taxon>
        <taxon>Euglenozoa</taxon>
        <taxon>Kinetoplastea</taxon>
        <taxon>Metakinetoplastina</taxon>
        <taxon>Trypanosomatida</taxon>
        <taxon>Trypanosomatidae</taxon>
        <taxon>Trypanosoma</taxon>
        <taxon>Nannomonas</taxon>
    </lineage>
</organism>
<sequence length="172" mass="20220">MPWILHSPSLPPMFLWLLGTFPTSAHGHSVECLGRKQICSFLYVCKFLFTQQVVVELRLYCVSVLKRSLWRSVSPVVDVFHGYHKHGDHRDFREQMTRWNLPHDVTGSIERYDRRTTFHMEDGDAYFKSIVRIAKRTLFLRFLCSTYSSAIPFPTAWFLTLKGMLREARLCC</sequence>
<dbReference type="VEuPathDB" id="TriTrypDB:TcIL3000_0_12500"/>
<gene>
    <name evidence="2" type="ORF">TCIL3000_0_12500</name>
</gene>
<accession>F9WG77</accession>
<dbReference type="AlphaFoldDB" id="F9WG77"/>
<dbReference type="EMBL" id="CAEQ01002242">
    <property type="protein sequence ID" value="CCD16311.1"/>
    <property type="molecule type" value="Genomic_DNA"/>
</dbReference>
<comment type="caution">
    <text evidence="2">The sequence shown here is derived from an EMBL/GenBank/DDBJ whole genome shotgun (WGS) entry which is preliminary data.</text>
</comment>
<keyword evidence="1" id="KW-0732">Signal</keyword>
<keyword evidence="3" id="KW-1185">Reference proteome</keyword>
<evidence type="ECO:0000313" key="2">
    <source>
        <dbReference type="EMBL" id="CCD16311.1"/>
    </source>
</evidence>
<evidence type="ECO:0000256" key="1">
    <source>
        <dbReference type="SAM" id="SignalP"/>
    </source>
</evidence>
<feature type="chain" id="PRO_5003394749" evidence="1">
    <location>
        <begin position="28"/>
        <end position="172"/>
    </location>
</feature>
<proteinExistence type="predicted"/>
<name>F9WG77_TRYCI</name>
<reference evidence="3" key="1">
    <citation type="submission" date="2011-07" db="EMBL/GenBank/DDBJ databases">
        <title>Divergent evolution of antigenic variation in African trypanosomes.</title>
        <authorList>
            <person name="Jackson A.P."/>
            <person name="Berry A."/>
            <person name="Allison H.C."/>
            <person name="Burton P."/>
            <person name="Anderson J."/>
            <person name="Aslett M."/>
            <person name="Brown R."/>
            <person name="Corton N."/>
            <person name="Harris D."/>
            <person name="Hauser H."/>
            <person name="Gamble J."/>
            <person name="Gilderthorp R."/>
            <person name="McQuillan J."/>
            <person name="Quail M.A."/>
            <person name="Sanders M."/>
            <person name="Van Tonder A."/>
            <person name="Ginger M.L."/>
            <person name="Donelson J.E."/>
            <person name="Field M.C."/>
            <person name="Barry J.D."/>
            <person name="Berriman M."/>
            <person name="Hertz-Fowler C."/>
        </authorList>
    </citation>
    <scope>NUCLEOTIDE SEQUENCE [LARGE SCALE GENOMIC DNA]</scope>
    <source>
        <strain evidence="3">IL3000</strain>
    </source>
</reference>